<dbReference type="RefSeq" id="XP_008804829.1">
    <property type="nucleotide sequence ID" value="XM_008806607.3"/>
</dbReference>
<dbReference type="GeneID" id="103717997"/>
<evidence type="ECO:0000256" key="2">
    <source>
        <dbReference type="ARBA" id="ARBA00004525"/>
    </source>
</evidence>
<evidence type="ECO:0000313" key="18">
    <source>
        <dbReference type="RefSeq" id="XP_026664611.1"/>
    </source>
</evidence>
<dbReference type="Proteomes" id="UP000228380">
    <property type="component" value="Unplaced"/>
</dbReference>
<dbReference type="InterPro" id="IPR037103">
    <property type="entry name" value="Tubulin/FtsZ-like_C"/>
</dbReference>
<evidence type="ECO:0000313" key="20">
    <source>
        <dbReference type="RefSeq" id="XP_038972512.1"/>
    </source>
</evidence>
<feature type="domain" description="Tubulin/FtsZ GTPase" evidence="13">
    <location>
        <begin position="129"/>
        <end position="323"/>
    </location>
</feature>
<dbReference type="GO" id="GO:0051301">
    <property type="term" value="P:cell division"/>
    <property type="evidence" value="ECO:0007669"/>
    <property type="project" value="UniProtKB-KW"/>
</dbReference>
<dbReference type="SUPFAM" id="SSF55307">
    <property type="entry name" value="Tubulin C-terminal domain-like"/>
    <property type="match status" value="1"/>
</dbReference>
<keyword evidence="16 17" id="KW-0131">Cell cycle</keyword>
<keyword evidence="8" id="KW-0809">Transit peptide</keyword>
<dbReference type="KEGG" id="pda:103717997"/>
<evidence type="ECO:0000313" key="17">
    <source>
        <dbReference type="RefSeq" id="XP_026664610.1"/>
    </source>
</evidence>
<dbReference type="NCBIfam" id="TIGR00065">
    <property type="entry name" value="ftsZ"/>
    <property type="match status" value="1"/>
</dbReference>
<dbReference type="GO" id="GO:0009535">
    <property type="term" value="C:chloroplast thylakoid membrane"/>
    <property type="evidence" value="ECO:0007669"/>
    <property type="project" value="UniProtKB-SubCell"/>
</dbReference>
<keyword evidence="11" id="KW-0472">Membrane</keyword>
<evidence type="ECO:0000313" key="15">
    <source>
        <dbReference type="Proteomes" id="UP000228380"/>
    </source>
</evidence>
<dbReference type="GO" id="GO:0070938">
    <property type="term" value="C:contractile ring"/>
    <property type="evidence" value="ECO:0007669"/>
    <property type="project" value="UniProtKB-ARBA"/>
</dbReference>
<gene>
    <name evidence="16 17 18 19 20 21" type="primary">LOC103717997</name>
</gene>
<evidence type="ECO:0000256" key="10">
    <source>
        <dbReference type="ARBA" id="ARBA00023134"/>
    </source>
</evidence>
<dbReference type="CDD" id="cd02201">
    <property type="entry name" value="FtsZ_type1"/>
    <property type="match status" value="1"/>
</dbReference>
<dbReference type="GO" id="GO:0005525">
    <property type="term" value="F:GTP binding"/>
    <property type="evidence" value="ECO:0007669"/>
    <property type="project" value="UniProtKB-KW"/>
</dbReference>
<evidence type="ECO:0000256" key="8">
    <source>
        <dbReference type="ARBA" id="ARBA00022946"/>
    </source>
</evidence>
<evidence type="ECO:0000259" key="13">
    <source>
        <dbReference type="SMART" id="SM00864"/>
    </source>
</evidence>
<dbReference type="PANTHER" id="PTHR30314:SF3">
    <property type="entry name" value="MITOCHONDRIAL DIVISION PROTEIN FSZA"/>
    <property type="match status" value="1"/>
</dbReference>
<dbReference type="OrthoDB" id="70257at2759"/>
<keyword evidence="16 17" id="KW-0132">Cell division</keyword>
<evidence type="ECO:0000259" key="14">
    <source>
        <dbReference type="SMART" id="SM00865"/>
    </source>
</evidence>
<keyword evidence="6" id="KW-0934">Plastid</keyword>
<dbReference type="InterPro" id="IPR008280">
    <property type="entry name" value="Tub_FtsZ_C"/>
</dbReference>
<dbReference type="FunFam" id="3.40.50.1440:FF:000001">
    <property type="entry name" value="Cell division protein FtsZ"/>
    <property type="match status" value="1"/>
</dbReference>
<keyword evidence="9" id="KW-0793">Thylakoid</keyword>
<organism evidence="15 21">
    <name type="scientific">Phoenix dactylifera</name>
    <name type="common">Date palm</name>
    <dbReference type="NCBI Taxonomy" id="42345"/>
    <lineage>
        <taxon>Eukaryota</taxon>
        <taxon>Viridiplantae</taxon>
        <taxon>Streptophyta</taxon>
        <taxon>Embryophyta</taxon>
        <taxon>Tracheophyta</taxon>
        <taxon>Spermatophyta</taxon>
        <taxon>Magnoliopsida</taxon>
        <taxon>Liliopsida</taxon>
        <taxon>Arecaceae</taxon>
        <taxon>Coryphoideae</taxon>
        <taxon>Phoeniceae</taxon>
        <taxon>Phoenix</taxon>
    </lineage>
</organism>
<keyword evidence="5" id="KW-0597">Phosphoprotein</keyword>
<evidence type="ECO:0000256" key="4">
    <source>
        <dbReference type="ARBA" id="ARBA00022528"/>
    </source>
</evidence>
<evidence type="ECO:0000256" key="5">
    <source>
        <dbReference type="ARBA" id="ARBA00022553"/>
    </source>
</evidence>
<evidence type="ECO:0000256" key="6">
    <source>
        <dbReference type="ARBA" id="ARBA00022640"/>
    </source>
</evidence>
<evidence type="ECO:0000256" key="11">
    <source>
        <dbReference type="ARBA" id="ARBA00023136"/>
    </source>
</evidence>
<dbReference type="GO" id="GO:0009570">
    <property type="term" value="C:chloroplast stroma"/>
    <property type="evidence" value="ECO:0007669"/>
    <property type="project" value="UniProtKB-SubCell"/>
</dbReference>
<dbReference type="FunFam" id="3.30.1330.20:FF:000007">
    <property type="entry name" value="Cell division protein ftsZ, putative"/>
    <property type="match status" value="1"/>
</dbReference>
<dbReference type="InterPro" id="IPR018316">
    <property type="entry name" value="Tubulin/FtsZ_2-layer-sand-dom"/>
</dbReference>
<dbReference type="InterPro" id="IPR000158">
    <property type="entry name" value="Cell_div_FtsZ"/>
</dbReference>
<sequence>MAANVWCLAPFDGRCPVGVSAILGRRSLTVDGSGRCSSFNIFLNERNGFYVSGQRAVSCSWVRCSANSNSHNIGSYHNKDPFLHLHPEVSMLRGETTDKIIDSKKDKLGSNVTESLRESSLPDNYKEAKIKVIGVGGGGSNAVNRMIESSMKGVEFWIVNTDVQAMRMSPVYPENRLQIGHELTRGLGAGGNPDIGMNAAKESKESIEEAVSSADMVFITAGMGGGTGTGGAPVIAGIAKSMGILTVGIVTTPFSFEGRKRAVQAQEGIASLRNNVDTLIVIPNDKLLTAVSPNTPVTEAFNLADDILRQGVRGISDIITVPGLVNVDFADVRAIMADAGSSLMGIGTATGKTRARDAALNAIHSPLLDIGIERATGIVWNITGGNDLTLYEVNAAAEVIYDLVDPAANLIFGAVIDQSLSGQVSITLIATGFKRQEETEGRSFQGAQLSGDSLGINRRPSSSLTEGSMVEIPEFLRKKGRSRYPRA</sequence>
<dbReference type="RefSeq" id="XP_026664610.1">
    <property type="nucleotide sequence ID" value="XM_026808809.2"/>
</dbReference>
<dbReference type="HAMAP" id="MF_00909">
    <property type="entry name" value="FtsZ"/>
    <property type="match status" value="1"/>
</dbReference>
<evidence type="ECO:0000256" key="3">
    <source>
        <dbReference type="ARBA" id="ARBA00009690"/>
    </source>
</evidence>
<dbReference type="InterPro" id="IPR045061">
    <property type="entry name" value="FtsZ/CetZ"/>
</dbReference>
<dbReference type="PANTHER" id="PTHR30314">
    <property type="entry name" value="CELL DIVISION PROTEIN FTSZ-RELATED"/>
    <property type="match status" value="1"/>
</dbReference>
<feature type="domain" description="Tubulin/FtsZ 2-layer sandwich" evidence="14">
    <location>
        <begin position="325"/>
        <end position="442"/>
    </location>
</feature>
<dbReference type="SUPFAM" id="SSF52490">
    <property type="entry name" value="Tubulin nucleotide-binding domain-like"/>
    <property type="match status" value="1"/>
</dbReference>
<evidence type="ECO:0000313" key="16">
    <source>
        <dbReference type="RefSeq" id="XP_008804829.1"/>
    </source>
</evidence>
<keyword evidence="7" id="KW-0547">Nucleotide-binding</keyword>
<dbReference type="Gene3D" id="3.30.1330.20">
    <property type="entry name" value="Tubulin/FtsZ, C-terminal domain"/>
    <property type="match status" value="1"/>
</dbReference>
<dbReference type="RefSeq" id="XP_038972512.1">
    <property type="nucleotide sequence ID" value="XM_039116584.1"/>
</dbReference>
<dbReference type="GO" id="GO:0003924">
    <property type="term" value="F:GTPase activity"/>
    <property type="evidence" value="ECO:0007669"/>
    <property type="project" value="InterPro"/>
</dbReference>
<evidence type="ECO:0000256" key="12">
    <source>
        <dbReference type="SAM" id="MobiDB-lite"/>
    </source>
</evidence>
<comment type="similarity">
    <text evidence="3">Belongs to the FtsZ family.</text>
</comment>
<evidence type="ECO:0000313" key="21">
    <source>
        <dbReference type="RefSeq" id="XP_038972513.1"/>
    </source>
</evidence>
<keyword evidence="10" id="KW-0342">GTP-binding</keyword>
<dbReference type="InterPro" id="IPR020805">
    <property type="entry name" value="Cell_div_FtsZ_CS"/>
</dbReference>
<proteinExistence type="inferred from homology"/>
<name>A0A8B8ZM17_PHODC</name>
<dbReference type="Gene3D" id="3.40.50.1440">
    <property type="entry name" value="Tubulin/FtsZ, GTPase domain"/>
    <property type="match status" value="1"/>
</dbReference>
<keyword evidence="4" id="KW-0150">Chloroplast</keyword>
<dbReference type="PRINTS" id="PR00423">
    <property type="entry name" value="CELLDVISFTSZ"/>
</dbReference>
<dbReference type="SMART" id="SM00864">
    <property type="entry name" value="Tubulin"/>
    <property type="match status" value="1"/>
</dbReference>
<dbReference type="Pfam" id="PF00091">
    <property type="entry name" value="Tubulin"/>
    <property type="match status" value="1"/>
</dbReference>
<evidence type="ECO:0000256" key="1">
    <source>
        <dbReference type="ARBA" id="ARBA00004470"/>
    </source>
</evidence>
<dbReference type="InterPro" id="IPR003008">
    <property type="entry name" value="Tubulin_FtsZ_GTPase"/>
</dbReference>
<dbReference type="Pfam" id="PF12327">
    <property type="entry name" value="FtsZ_C"/>
    <property type="match status" value="1"/>
</dbReference>
<keyword evidence="15" id="KW-1185">Reference proteome</keyword>
<dbReference type="GO" id="GO:0010020">
    <property type="term" value="P:chloroplast fission"/>
    <property type="evidence" value="ECO:0007669"/>
    <property type="project" value="TreeGrafter"/>
</dbReference>
<evidence type="ECO:0000256" key="9">
    <source>
        <dbReference type="ARBA" id="ARBA00023078"/>
    </source>
</evidence>
<dbReference type="PROSITE" id="PS01135">
    <property type="entry name" value="FTSZ_2"/>
    <property type="match status" value="1"/>
</dbReference>
<accession>A0A8B8ZM17</accession>
<dbReference type="RefSeq" id="XP_026664611.1">
    <property type="nucleotide sequence ID" value="XM_026808810.2"/>
</dbReference>
<reference evidence="16 17" key="1">
    <citation type="submission" date="2025-04" db="UniProtKB">
        <authorList>
            <consortium name="RefSeq"/>
        </authorList>
    </citation>
    <scope>IDENTIFICATION</scope>
    <source>
        <tissue evidence="16 17">Young leaves</tissue>
    </source>
</reference>
<dbReference type="GO" id="GO:0042802">
    <property type="term" value="F:identical protein binding"/>
    <property type="evidence" value="ECO:0007669"/>
    <property type="project" value="UniProtKB-ARBA"/>
</dbReference>
<dbReference type="InterPro" id="IPR024757">
    <property type="entry name" value="FtsZ_C"/>
</dbReference>
<evidence type="ECO:0000256" key="7">
    <source>
        <dbReference type="ARBA" id="ARBA00022741"/>
    </source>
</evidence>
<feature type="region of interest" description="Disordered" evidence="12">
    <location>
        <begin position="440"/>
        <end position="465"/>
    </location>
</feature>
<dbReference type="AlphaFoldDB" id="A0A8B8ZM17"/>
<comment type="subcellular location">
    <subcellularLocation>
        <location evidence="1">Plastid</location>
        <location evidence="1">Chloroplast stroma</location>
    </subcellularLocation>
    <subcellularLocation>
        <location evidence="2">Plastid</location>
        <location evidence="2">Chloroplast thylakoid membrane</location>
        <topology evidence="2">Peripheral membrane protein</topology>
    </subcellularLocation>
</comment>
<protein>
    <submittedName>
        <fullName evidence="16 17">Cell division protein FtsZ homolog 2-1, chloroplastic</fullName>
    </submittedName>
</protein>
<dbReference type="RefSeq" id="XP_038972513.1">
    <property type="nucleotide sequence ID" value="XM_039116585.1"/>
</dbReference>
<evidence type="ECO:0000313" key="19">
    <source>
        <dbReference type="RefSeq" id="XP_038972511.1"/>
    </source>
</evidence>
<dbReference type="SMART" id="SM00865">
    <property type="entry name" value="Tubulin_C"/>
    <property type="match status" value="1"/>
</dbReference>
<dbReference type="RefSeq" id="XP_038972511.1">
    <property type="nucleotide sequence ID" value="XM_039116583.1"/>
</dbReference>
<dbReference type="InterPro" id="IPR036525">
    <property type="entry name" value="Tubulin/FtsZ_GTPase_sf"/>
</dbReference>